<evidence type="ECO:0000256" key="1">
    <source>
        <dbReference type="SAM" id="MobiDB-lite"/>
    </source>
</evidence>
<dbReference type="EMBL" id="LAZR01048213">
    <property type="protein sequence ID" value="KKK92432.1"/>
    <property type="molecule type" value="Genomic_DNA"/>
</dbReference>
<comment type="caution">
    <text evidence="2">The sequence shown here is derived from an EMBL/GenBank/DDBJ whole genome shotgun (WGS) entry which is preliminary data.</text>
</comment>
<protein>
    <submittedName>
        <fullName evidence="2">Uncharacterized protein</fullName>
    </submittedName>
</protein>
<proteinExistence type="predicted"/>
<name>A0A0F8ZF48_9ZZZZ</name>
<sequence length="341" mass="39423">MEQTEERSEVIEVPAELDNPEITKLTSQSLVLASTYDNYEVTTPDEYVDGAEHLKEIKEQINAVNEERFAQTRPLDETKKRIMAFFAKFTDRLEDAESKIKIGLLTYKTEQDRIAEEIARKEREKAEREAERLREEARKADELAAKKERERLAEEQRKADEVAKAERKRLDEEQRIADEAAEKERERIAEMERLAAKDEAKQKAVEEEKRRQHQREEAEQRRIQEEKDAAAKREQQEQERLHQEKLDAEAAQRERTARAEILEARADDKIAAPGQSVAPKVSGIQSRTAWKFEVIDASKVPDQYKTIDEKKIGGVVRALKGDTEIPGVRVWSEQTMAARSA</sequence>
<accession>A0A0F8ZF48</accession>
<organism evidence="2">
    <name type="scientific">marine sediment metagenome</name>
    <dbReference type="NCBI Taxonomy" id="412755"/>
    <lineage>
        <taxon>unclassified sequences</taxon>
        <taxon>metagenomes</taxon>
        <taxon>ecological metagenomes</taxon>
    </lineage>
</organism>
<reference evidence="2" key="1">
    <citation type="journal article" date="2015" name="Nature">
        <title>Complex archaea that bridge the gap between prokaryotes and eukaryotes.</title>
        <authorList>
            <person name="Spang A."/>
            <person name="Saw J.H."/>
            <person name="Jorgensen S.L."/>
            <person name="Zaremba-Niedzwiedzka K."/>
            <person name="Martijn J."/>
            <person name="Lind A.E."/>
            <person name="van Eijk R."/>
            <person name="Schleper C."/>
            <person name="Guy L."/>
            <person name="Ettema T.J."/>
        </authorList>
    </citation>
    <scope>NUCLEOTIDE SEQUENCE</scope>
</reference>
<feature type="region of interest" description="Disordered" evidence="1">
    <location>
        <begin position="120"/>
        <end position="254"/>
    </location>
</feature>
<evidence type="ECO:0000313" key="2">
    <source>
        <dbReference type="EMBL" id="KKK92432.1"/>
    </source>
</evidence>
<dbReference type="AlphaFoldDB" id="A0A0F8ZF48"/>
<gene>
    <name evidence="2" type="ORF">LCGC14_2702990</name>
</gene>